<dbReference type="EMBL" id="JAAARO010000011">
    <property type="protein sequence ID" value="KAF5740207.1"/>
    <property type="molecule type" value="Genomic_DNA"/>
</dbReference>
<evidence type="ECO:0000259" key="2">
    <source>
        <dbReference type="Pfam" id="PF00498"/>
    </source>
</evidence>
<feature type="compositionally biased region" description="Basic and acidic residues" evidence="1">
    <location>
        <begin position="143"/>
        <end position="155"/>
    </location>
</feature>
<feature type="compositionally biased region" description="Basic and acidic residues" evidence="1">
    <location>
        <begin position="9"/>
        <end position="20"/>
    </location>
</feature>
<dbReference type="PANTHER" id="PTHR47458:SF1">
    <property type="entry name" value="SMAD_FHA DOMAIN-CONTAINING PROTEIN"/>
    <property type="match status" value="1"/>
</dbReference>
<dbReference type="InterPro" id="IPR008984">
    <property type="entry name" value="SMAD_FHA_dom_sf"/>
</dbReference>
<dbReference type="InterPro" id="IPR000253">
    <property type="entry name" value="FHA_dom"/>
</dbReference>
<organism evidence="3 4">
    <name type="scientific">Tripterygium wilfordii</name>
    <name type="common">Thunder God vine</name>
    <dbReference type="NCBI Taxonomy" id="458696"/>
    <lineage>
        <taxon>Eukaryota</taxon>
        <taxon>Viridiplantae</taxon>
        <taxon>Streptophyta</taxon>
        <taxon>Embryophyta</taxon>
        <taxon>Tracheophyta</taxon>
        <taxon>Spermatophyta</taxon>
        <taxon>Magnoliopsida</taxon>
        <taxon>eudicotyledons</taxon>
        <taxon>Gunneridae</taxon>
        <taxon>Pentapetalae</taxon>
        <taxon>rosids</taxon>
        <taxon>fabids</taxon>
        <taxon>Celastrales</taxon>
        <taxon>Celastraceae</taxon>
        <taxon>Tripterygium</taxon>
    </lineage>
</organism>
<gene>
    <name evidence="3" type="ORF">HS088_TW11G00273</name>
</gene>
<dbReference type="Proteomes" id="UP000593562">
    <property type="component" value="Unassembled WGS sequence"/>
</dbReference>
<dbReference type="InParanoid" id="A0A7J7D1I5"/>
<feature type="compositionally biased region" description="Basic and acidic residues" evidence="1">
    <location>
        <begin position="46"/>
        <end position="85"/>
    </location>
</feature>
<sequence>MGDTCSDSEPYKSDAKELDSKPSTSVAKELDSRPSKYDANTSSDSKPSKSDAKELDSKPSKSDAKELDSKPCKSVAKELDSKPSKSDANTSSDSKPCKSDAKELDSKPSKSDAKELDSKPCKSVAKELDSKPSKSDVNTSSDLKPHKSDSKEHYTPSEQQVISPKDYILQKAQPFARNSQTYDDPTIWGVLTAINENAIRGMKDRGCQGHCIYLKMAKHCIGLVLTRWLTIPNKVVNNDYGIYLTRVDGEEKEHIGSLYPAVFLCDTSAFATYVNWKRLTKDKPVQIHHGDIISLCGPPDDGYFGI</sequence>
<evidence type="ECO:0000313" key="3">
    <source>
        <dbReference type="EMBL" id="KAF5740207.1"/>
    </source>
</evidence>
<evidence type="ECO:0000313" key="4">
    <source>
        <dbReference type="Proteomes" id="UP000593562"/>
    </source>
</evidence>
<name>A0A7J7D1I5_TRIWF</name>
<dbReference type="PANTHER" id="PTHR47458">
    <property type="entry name" value="SMAD/FHA DOMAIN-CONTAINING PROTEIN"/>
    <property type="match status" value="1"/>
</dbReference>
<feature type="compositionally biased region" description="Basic and acidic residues" evidence="1">
    <location>
        <begin position="95"/>
        <end position="134"/>
    </location>
</feature>
<evidence type="ECO:0000256" key="1">
    <source>
        <dbReference type="SAM" id="MobiDB-lite"/>
    </source>
</evidence>
<dbReference type="SUPFAM" id="SSF49879">
    <property type="entry name" value="SMAD/FHA domain"/>
    <property type="match status" value="1"/>
</dbReference>
<feature type="region of interest" description="Disordered" evidence="1">
    <location>
        <begin position="1"/>
        <end position="163"/>
    </location>
</feature>
<accession>A0A7J7D1I5</accession>
<protein>
    <recommendedName>
        <fullName evidence="2">FHA domain-containing protein</fullName>
    </recommendedName>
</protein>
<keyword evidence="4" id="KW-1185">Reference proteome</keyword>
<dbReference type="Gene3D" id="2.60.200.20">
    <property type="match status" value="1"/>
</dbReference>
<feature type="domain" description="FHA" evidence="2">
    <location>
        <begin position="260"/>
        <end position="295"/>
    </location>
</feature>
<dbReference type="AlphaFoldDB" id="A0A7J7D1I5"/>
<dbReference type="Pfam" id="PF00498">
    <property type="entry name" value="FHA"/>
    <property type="match status" value="1"/>
</dbReference>
<proteinExistence type="predicted"/>
<comment type="caution">
    <text evidence="3">The sequence shown here is derived from an EMBL/GenBank/DDBJ whole genome shotgun (WGS) entry which is preliminary data.</text>
</comment>
<reference evidence="3 4" key="1">
    <citation type="journal article" date="2020" name="Nat. Commun.">
        <title>Genome of Tripterygium wilfordii and identification of cytochrome P450 involved in triptolide biosynthesis.</title>
        <authorList>
            <person name="Tu L."/>
            <person name="Su P."/>
            <person name="Zhang Z."/>
            <person name="Gao L."/>
            <person name="Wang J."/>
            <person name="Hu T."/>
            <person name="Zhou J."/>
            <person name="Zhang Y."/>
            <person name="Zhao Y."/>
            <person name="Liu Y."/>
            <person name="Song Y."/>
            <person name="Tong Y."/>
            <person name="Lu Y."/>
            <person name="Yang J."/>
            <person name="Xu C."/>
            <person name="Jia M."/>
            <person name="Peters R.J."/>
            <person name="Huang L."/>
            <person name="Gao W."/>
        </authorList>
    </citation>
    <scope>NUCLEOTIDE SEQUENCE [LARGE SCALE GENOMIC DNA]</scope>
    <source>
        <strain evidence="4">cv. XIE 37</strain>
        <tissue evidence="3">Leaf</tissue>
    </source>
</reference>